<sequence>MKVALIHDYLIRCGGAERVFFNLRQIFPRADIYTLLYDKKEMGKYFPKTEIGTSFLQKFPKIWRKNHKYLLPFLPTAAESFDLREYDLVISSSSSFIKGVISRPKAVHICYCHSPMRFSWDYYSNYIGEQKKGFLLSLAARLLMHYIRMWDRSAAERVDYFIANSKTTAWRIKRYYGKESKIIYPPVDLGMKQVFSTITDIPKEKYFLIVSQLTPYKKINLAVEAFNKLDLPLIIIGQGPEKKRLEKMALGNIKFLGWQPDAIVKYYYQNCLAMIFPGEDDFGIAPVEAMSFGRPVLAYRKGGATETVIEGITGEFFDDLAVESLADGVRRLTLNLSSYSPLVIRKAVEKFSRERFEIDFREFVIQALEKSGSL</sequence>
<dbReference type="Proteomes" id="UP000231688">
    <property type="component" value="Unassembled WGS sequence"/>
</dbReference>
<dbReference type="PANTHER" id="PTHR45947:SF3">
    <property type="entry name" value="SULFOQUINOVOSYL TRANSFERASE SQD2"/>
    <property type="match status" value="1"/>
</dbReference>
<evidence type="ECO:0000313" key="4">
    <source>
        <dbReference type="Proteomes" id="UP000231688"/>
    </source>
</evidence>
<reference evidence="4" key="1">
    <citation type="submission" date="2017-09" db="EMBL/GenBank/DDBJ databases">
        <title>Depth-based differentiation of microbial function through sediment-hosted aquifers and enrichment of novel symbionts in the deep terrestrial subsurface.</title>
        <authorList>
            <person name="Probst A.J."/>
            <person name="Ladd B."/>
            <person name="Jarett J.K."/>
            <person name="Geller-Mcgrath D.E."/>
            <person name="Sieber C.M.K."/>
            <person name="Emerson J.B."/>
            <person name="Anantharaman K."/>
            <person name="Thomas B.C."/>
            <person name="Malmstrom R."/>
            <person name="Stieglmeier M."/>
            <person name="Klingl A."/>
            <person name="Woyke T."/>
            <person name="Ryan C.M."/>
            <person name="Banfield J.F."/>
        </authorList>
    </citation>
    <scope>NUCLEOTIDE SEQUENCE [LARGE SCALE GENOMIC DNA]</scope>
</reference>
<keyword evidence="3" id="KW-0808">Transferase</keyword>
<dbReference type="AlphaFoldDB" id="A0A2M7UEN2"/>
<protein>
    <submittedName>
        <fullName evidence="3">Glycosyltransferase family 4 protein</fullName>
    </submittedName>
</protein>
<dbReference type="Pfam" id="PF13439">
    <property type="entry name" value="Glyco_transf_4"/>
    <property type="match status" value="1"/>
</dbReference>
<dbReference type="GO" id="GO:0016757">
    <property type="term" value="F:glycosyltransferase activity"/>
    <property type="evidence" value="ECO:0007669"/>
    <property type="project" value="InterPro"/>
</dbReference>
<comment type="caution">
    <text evidence="3">The sequence shown here is derived from an EMBL/GenBank/DDBJ whole genome shotgun (WGS) entry which is preliminary data.</text>
</comment>
<evidence type="ECO:0000313" key="3">
    <source>
        <dbReference type="EMBL" id="PIZ69704.1"/>
    </source>
</evidence>
<evidence type="ECO:0000259" key="2">
    <source>
        <dbReference type="Pfam" id="PF13439"/>
    </source>
</evidence>
<feature type="domain" description="Glycosyltransferase subfamily 4-like N-terminal" evidence="2">
    <location>
        <begin position="14"/>
        <end position="189"/>
    </location>
</feature>
<dbReference type="InterPro" id="IPR001296">
    <property type="entry name" value="Glyco_trans_1"/>
</dbReference>
<organism evidence="3 4">
    <name type="scientific">Candidatus Portnoybacteria bacterium CG_4_10_14_0_2_um_filter_43_36</name>
    <dbReference type="NCBI Taxonomy" id="1974798"/>
    <lineage>
        <taxon>Bacteria</taxon>
        <taxon>Candidatus Portnoyibacteriota</taxon>
    </lineage>
</organism>
<dbReference type="SUPFAM" id="SSF53756">
    <property type="entry name" value="UDP-Glycosyltransferase/glycogen phosphorylase"/>
    <property type="match status" value="1"/>
</dbReference>
<dbReference type="PANTHER" id="PTHR45947">
    <property type="entry name" value="SULFOQUINOVOSYL TRANSFERASE SQD2"/>
    <property type="match status" value="1"/>
</dbReference>
<dbReference type="Gene3D" id="3.40.50.2000">
    <property type="entry name" value="Glycogen Phosphorylase B"/>
    <property type="match status" value="2"/>
</dbReference>
<feature type="domain" description="Glycosyl transferase family 1" evidence="1">
    <location>
        <begin position="202"/>
        <end position="334"/>
    </location>
</feature>
<evidence type="ECO:0000259" key="1">
    <source>
        <dbReference type="Pfam" id="PF00534"/>
    </source>
</evidence>
<proteinExistence type="predicted"/>
<dbReference type="InterPro" id="IPR050194">
    <property type="entry name" value="Glycosyltransferase_grp1"/>
</dbReference>
<dbReference type="EMBL" id="PFOH01000026">
    <property type="protein sequence ID" value="PIZ69704.1"/>
    <property type="molecule type" value="Genomic_DNA"/>
</dbReference>
<accession>A0A2M7UEN2</accession>
<dbReference type="Pfam" id="PF00534">
    <property type="entry name" value="Glycos_transf_1"/>
    <property type="match status" value="1"/>
</dbReference>
<dbReference type="InterPro" id="IPR028098">
    <property type="entry name" value="Glyco_trans_4-like_N"/>
</dbReference>
<gene>
    <name evidence="3" type="ORF">COY10_01050</name>
</gene>
<name>A0A2M7UEN2_9BACT</name>